<keyword evidence="14" id="KW-1185">Reference proteome</keyword>
<evidence type="ECO:0000256" key="11">
    <source>
        <dbReference type="ARBA" id="ARBA00038905"/>
    </source>
</evidence>
<evidence type="ECO:0000256" key="7">
    <source>
        <dbReference type="ARBA" id="ARBA00022801"/>
    </source>
</evidence>
<dbReference type="NCBIfam" id="TIGR00586">
    <property type="entry name" value="mutt"/>
    <property type="match status" value="1"/>
</dbReference>
<keyword evidence="9" id="KW-0234">DNA repair</keyword>
<dbReference type="InterPro" id="IPR003561">
    <property type="entry name" value="Mutator_MutT"/>
</dbReference>
<keyword evidence="6" id="KW-0227">DNA damage</keyword>
<dbReference type="PANTHER" id="PTHR47707">
    <property type="entry name" value="8-OXO-DGTP DIPHOSPHATASE"/>
    <property type="match status" value="1"/>
</dbReference>
<evidence type="ECO:0000256" key="5">
    <source>
        <dbReference type="ARBA" id="ARBA00022723"/>
    </source>
</evidence>
<keyword evidence="3" id="KW-0515">Mutator protein</keyword>
<sequence length="137" mass="15882">MIEQDVIDMLEVAAAIIENEQGQILIARRRKGKSQEGLWEFPGGKLERGESPEECLRRELREEMQIEIDPYAYFATNDHDYGSVCVRLIAYKAAYLSGEIALIDHDAYRWIRLEELGEYLFAPADVKFVDMLRQLVQ</sequence>
<evidence type="ECO:0000313" key="13">
    <source>
        <dbReference type="EMBL" id="MEK8130310.1"/>
    </source>
</evidence>
<dbReference type="Gene3D" id="3.90.79.10">
    <property type="entry name" value="Nucleoside Triphosphate Pyrophosphohydrolase"/>
    <property type="match status" value="1"/>
</dbReference>
<evidence type="ECO:0000256" key="3">
    <source>
        <dbReference type="ARBA" id="ARBA00022457"/>
    </source>
</evidence>
<keyword evidence="7 13" id="KW-0378">Hydrolase</keyword>
<evidence type="ECO:0000259" key="12">
    <source>
        <dbReference type="PROSITE" id="PS51462"/>
    </source>
</evidence>
<evidence type="ECO:0000256" key="4">
    <source>
        <dbReference type="ARBA" id="ARBA00022705"/>
    </source>
</evidence>
<keyword evidence="8" id="KW-0460">Magnesium</keyword>
<evidence type="ECO:0000256" key="9">
    <source>
        <dbReference type="ARBA" id="ARBA00023204"/>
    </source>
</evidence>
<dbReference type="Pfam" id="PF00293">
    <property type="entry name" value="NUDIX"/>
    <property type="match status" value="1"/>
</dbReference>
<dbReference type="InterPro" id="IPR047127">
    <property type="entry name" value="MutT-like"/>
</dbReference>
<comment type="similarity">
    <text evidence="2">Belongs to the Nudix hydrolase family.</text>
</comment>
<dbReference type="PRINTS" id="PR00502">
    <property type="entry name" value="NUDIXFAMILY"/>
</dbReference>
<keyword evidence="5" id="KW-0479">Metal-binding</keyword>
<dbReference type="GO" id="GO:0035539">
    <property type="term" value="F:8-oxo-7,8-dihydrodeoxyguanosine triphosphate pyrophosphatase activity"/>
    <property type="evidence" value="ECO:0007669"/>
    <property type="project" value="UniProtKB-EC"/>
</dbReference>
<dbReference type="Proteomes" id="UP001469365">
    <property type="component" value="Unassembled WGS sequence"/>
</dbReference>
<evidence type="ECO:0000256" key="8">
    <source>
        <dbReference type="ARBA" id="ARBA00022842"/>
    </source>
</evidence>
<comment type="catalytic activity">
    <reaction evidence="10">
        <text>8-oxo-dGTP + H2O = 8-oxo-dGMP + diphosphate + H(+)</text>
        <dbReference type="Rhea" id="RHEA:31575"/>
        <dbReference type="ChEBI" id="CHEBI:15377"/>
        <dbReference type="ChEBI" id="CHEBI:15378"/>
        <dbReference type="ChEBI" id="CHEBI:33019"/>
        <dbReference type="ChEBI" id="CHEBI:63224"/>
        <dbReference type="ChEBI" id="CHEBI:77896"/>
        <dbReference type="EC" id="3.6.1.55"/>
    </reaction>
</comment>
<comment type="cofactor">
    <cofactor evidence="1">
        <name>Mg(2+)</name>
        <dbReference type="ChEBI" id="CHEBI:18420"/>
    </cofactor>
</comment>
<name>A0ABU9DN62_9BACL</name>
<organism evidence="13 14">
    <name type="scientific">Paenibacillus filicis</name>
    <dbReference type="NCBI Taxonomy" id="669464"/>
    <lineage>
        <taxon>Bacteria</taxon>
        <taxon>Bacillati</taxon>
        <taxon>Bacillota</taxon>
        <taxon>Bacilli</taxon>
        <taxon>Bacillales</taxon>
        <taxon>Paenibacillaceae</taxon>
        <taxon>Paenibacillus</taxon>
    </lineage>
</organism>
<comment type="caution">
    <text evidence="13">The sequence shown here is derived from an EMBL/GenBank/DDBJ whole genome shotgun (WGS) entry which is preliminary data.</text>
</comment>
<dbReference type="CDD" id="cd03425">
    <property type="entry name" value="NUDIX_MutT_NudA_like"/>
    <property type="match status" value="1"/>
</dbReference>
<feature type="domain" description="Nudix hydrolase" evidence="12">
    <location>
        <begin position="8"/>
        <end position="134"/>
    </location>
</feature>
<evidence type="ECO:0000313" key="14">
    <source>
        <dbReference type="Proteomes" id="UP001469365"/>
    </source>
</evidence>
<dbReference type="EMBL" id="JBBPCC010000014">
    <property type="protein sequence ID" value="MEK8130310.1"/>
    <property type="molecule type" value="Genomic_DNA"/>
</dbReference>
<dbReference type="PROSITE" id="PS51462">
    <property type="entry name" value="NUDIX"/>
    <property type="match status" value="1"/>
</dbReference>
<dbReference type="InterPro" id="IPR020476">
    <property type="entry name" value="Nudix_hydrolase"/>
</dbReference>
<dbReference type="InterPro" id="IPR015797">
    <property type="entry name" value="NUDIX_hydrolase-like_dom_sf"/>
</dbReference>
<dbReference type="EC" id="3.6.1.55" evidence="11"/>
<proteinExistence type="inferred from homology"/>
<dbReference type="SUPFAM" id="SSF55811">
    <property type="entry name" value="Nudix"/>
    <property type="match status" value="1"/>
</dbReference>
<accession>A0ABU9DN62</accession>
<reference evidence="13 14" key="1">
    <citation type="submission" date="2024-04" db="EMBL/GenBank/DDBJ databases">
        <title>draft genome sequnece of Paenibacillus filicis.</title>
        <authorList>
            <person name="Kim D.-U."/>
        </authorList>
    </citation>
    <scope>NUCLEOTIDE SEQUENCE [LARGE SCALE GENOMIC DNA]</scope>
    <source>
        <strain evidence="13 14">KACC14197</strain>
    </source>
</reference>
<gene>
    <name evidence="13" type="primary">mutT</name>
    <name evidence="13" type="ORF">WMW72_20605</name>
</gene>
<evidence type="ECO:0000256" key="1">
    <source>
        <dbReference type="ARBA" id="ARBA00001946"/>
    </source>
</evidence>
<dbReference type="InterPro" id="IPR000086">
    <property type="entry name" value="NUDIX_hydrolase_dom"/>
</dbReference>
<dbReference type="PANTHER" id="PTHR47707:SF1">
    <property type="entry name" value="NUDIX HYDROLASE FAMILY PROTEIN"/>
    <property type="match status" value="1"/>
</dbReference>
<keyword evidence="4" id="KW-0235">DNA replication</keyword>
<evidence type="ECO:0000256" key="6">
    <source>
        <dbReference type="ARBA" id="ARBA00022763"/>
    </source>
</evidence>
<evidence type="ECO:0000256" key="2">
    <source>
        <dbReference type="ARBA" id="ARBA00005582"/>
    </source>
</evidence>
<evidence type="ECO:0000256" key="10">
    <source>
        <dbReference type="ARBA" id="ARBA00035861"/>
    </source>
</evidence>
<protein>
    <recommendedName>
        <fullName evidence="11">8-oxo-dGTP diphosphatase</fullName>
        <ecNumber evidence="11">3.6.1.55</ecNumber>
    </recommendedName>
</protein>